<feature type="signal peptide" evidence="1">
    <location>
        <begin position="1"/>
        <end position="18"/>
    </location>
</feature>
<sequence length="90" mass="10549">MRFLVHASLWLIFGGLNCDSYRFGTHVPTRNPKPNIARGMMDLKGCKIYPQPRRSWEFTLANWFLRLFWAILFQPGNEIVFTGDNEERAS</sequence>
<dbReference type="AlphaFoldDB" id="A0A9P9IFP8"/>
<evidence type="ECO:0008006" key="4">
    <source>
        <dbReference type="Google" id="ProtNLM"/>
    </source>
</evidence>
<accession>A0A9P9IFP8</accession>
<evidence type="ECO:0000313" key="3">
    <source>
        <dbReference type="Proteomes" id="UP000717696"/>
    </source>
</evidence>
<proteinExistence type="predicted"/>
<evidence type="ECO:0000313" key="2">
    <source>
        <dbReference type="EMBL" id="KAH7118262.1"/>
    </source>
</evidence>
<evidence type="ECO:0000256" key="1">
    <source>
        <dbReference type="SAM" id="SignalP"/>
    </source>
</evidence>
<keyword evidence="1" id="KW-0732">Signal</keyword>
<reference evidence="2" key="1">
    <citation type="journal article" date="2021" name="Nat. Commun.">
        <title>Genetic determinants of endophytism in the Arabidopsis root mycobiome.</title>
        <authorList>
            <person name="Mesny F."/>
            <person name="Miyauchi S."/>
            <person name="Thiergart T."/>
            <person name="Pickel B."/>
            <person name="Atanasova L."/>
            <person name="Karlsson M."/>
            <person name="Huettel B."/>
            <person name="Barry K.W."/>
            <person name="Haridas S."/>
            <person name="Chen C."/>
            <person name="Bauer D."/>
            <person name="Andreopoulos W."/>
            <person name="Pangilinan J."/>
            <person name="LaButti K."/>
            <person name="Riley R."/>
            <person name="Lipzen A."/>
            <person name="Clum A."/>
            <person name="Drula E."/>
            <person name="Henrissat B."/>
            <person name="Kohler A."/>
            <person name="Grigoriev I.V."/>
            <person name="Martin F.M."/>
            <person name="Hacquard S."/>
        </authorList>
    </citation>
    <scope>NUCLEOTIDE SEQUENCE</scope>
    <source>
        <strain evidence="2">MPI-CAGE-AT-0021</strain>
    </source>
</reference>
<protein>
    <recommendedName>
        <fullName evidence="4">Secreted protein</fullName>
    </recommendedName>
</protein>
<gene>
    <name evidence="2" type="ORF">B0J13DRAFT_570028</name>
</gene>
<comment type="caution">
    <text evidence="2">The sequence shown here is derived from an EMBL/GenBank/DDBJ whole genome shotgun (WGS) entry which is preliminary data.</text>
</comment>
<name>A0A9P9IFP8_9HYPO</name>
<keyword evidence="3" id="KW-1185">Reference proteome</keyword>
<organism evidence="2 3">
    <name type="scientific">Dactylonectria estremocensis</name>
    <dbReference type="NCBI Taxonomy" id="1079267"/>
    <lineage>
        <taxon>Eukaryota</taxon>
        <taxon>Fungi</taxon>
        <taxon>Dikarya</taxon>
        <taxon>Ascomycota</taxon>
        <taxon>Pezizomycotina</taxon>
        <taxon>Sordariomycetes</taxon>
        <taxon>Hypocreomycetidae</taxon>
        <taxon>Hypocreales</taxon>
        <taxon>Nectriaceae</taxon>
        <taxon>Dactylonectria</taxon>
    </lineage>
</organism>
<feature type="chain" id="PRO_5040151634" description="Secreted protein" evidence="1">
    <location>
        <begin position="19"/>
        <end position="90"/>
    </location>
</feature>
<dbReference type="EMBL" id="JAGMUU010000032">
    <property type="protein sequence ID" value="KAH7118262.1"/>
    <property type="molecule type" value="Genomic_DNA"/>
</dbReference>
<dbReference type="Proteomes" id="UP000717696">
    <property type="component" value="Unassembled WGS sequence"/>
</dbReference>